<evidence type="ECO:0000313" key="11">
    <source>
        <dbReference type="Proteomes" id="UP000245910"/>
    </source>
</evidence>
<dbReference type="Proteomes" id="UP000245910">
    <property type="component" value="Chromosome II"/>
</dbReference>
<keyword evidence="6 8" id="KW-0408">Iron</keyword>
<comment type="cofactor">
    <cofactor evidence="1 8">
        <name>heme</name>
        <dbReference type="ChEBI" id="CHEBI:30413"/>
    </cofactor>
</comment>
<evidence type="ECO:0000256" key="5">
    <source>
        <dbReference type="ARBA" id="ARBA00023002"/>
    </source>
</evidence>
<dbReference type="GO" id="GO:0016705">
    <property type="term" value="F:oxidoreductase activity, acting on paired donors, with incorporation or reduction of molecular oxygen"/>
    <property type="evidence" value="ECO:0007669"/>
    <property type="project" value="InterPro"/>
</dbReference>
<keyword evidence="11" id="KW-1185">Reference proteome</keyword>
<keyword evidence="3 8" id="KW-0349">Heme</keyword>
<dbReference type="PANTHER" id="PTHR46300:SF7">
    <property type="entry name" value="P450, PUTATIVE (EUROFUNG)-RELATED"/>
    <property type="match status" value="1"/>
</dbReference>
<evidence type="ECO:0000313" key="10">
    <source>
        <dbReference type="EMBL" id="CEI61289.1"/>
    </source>
</evidence>
<dbReference type="PRINTS" id="PR00385">
    <property type="entry name" value="P450"/>
</dbReference>
<dbReference type="AlphaFoldDB" id="A0A2L2SXA2"/>
<dbReference type="RefSeq" id="XP_025585009.1">
    <property type="nucleotide sequence ID" value="XM_025734177.1"/>
</dbReference>
<dbReference type="CDD" id="cd11065">
    <property type="entry name" value="CYP64-like"/>
    <property type="match status" value="1"/>
</dbReference>
<dbReference type="InterPro" id="IPR017972">
    <property type="entry name" value="Cyt_P450_CS"/>
</dbReference>
<dbReference type="GO" id="GO:0005506">
    <property type="term" value="F:iron ion binding"/>
    <property type="evidence" value="ECO:0007669"/>
    <property type="project" value="InterPro"/>
</dbReference>
<dbReference type="EMBL" id="LN649230">
    <property type="protein sequence ID" value="CEI61289.1"/>
    <property type="molecule type" value="Genomic_DNA"/>
</dbReference>
<evidence type="ECO:0000256" key="3">
    <source>
        <dbReference type="ARBA" id="ARBA00022617"/>
    </source>
</evidence>
<evidence type="ECO:0000256" key="7">
    <source>
        <dbReference type="ARBA" id="ARBA00023033"/>
    </source>
</evidence>
<organism evidence="10 11">
    <name type="scientific">Fusarium venenatum</name>
    <dbReference type="NCBI Taxonomy" id="56646"/>
    <lineage>
        <taxon>Eukaryota</taxon>
        <taxon>Fungi</taxon>
        <taxon>Dikarya</taxon>
        <taxon>Ascomycota</taxon>
        <taxon>Pezizomycotina</taxon>
        <taxon>Sordariomycetes</taxon>
        <taxon>Hypocreomycetidae</taxon>
        <taxon>Hypocreales</taxon>
        <taxon>Nectriaceae</taxon>
        <taxon>Fusarium</taxon>
    </lineage>
</organism>
<feature type="binding site" description="axial binding residue" evidence="8">
    <location>
        <position position="439"/>
    </location>
    <ligand>
        <name>heme</name>
        <dbReference type="ChEBI" id="CHEBI:30413"/>
    </ligand>
    <ligandPart>
        <name>Fe</name>
        <dbReference type="ChEBI" id="CHEBI:18248"/>
    </ligandPart>
</feature>
<dbReference type="InterPro" id="IPR002401">
    <property type="entry name" value="Cyt_P450_E_grp-I"/>
</dbReference>
<dbReference type="GO" id="GO:0020037">
    <property type="term" value="F:heme binding"/>
    <property type="evidence" value="ECO:0007669"/>
    <property type="project" value="InterPro"/>
</dbReference>
<evidence type="ECO:0000256" key="1">
    <source>
        <dbReference type="ARBA" id="ARBA00001971"/>
    </source>
</evidence>
<sequence>MTVVPILYYSALALVTYLIFKYTQQRTKGSLPPGPKGLPLFGNVLDLPSPGTIEWLHWQKHKDKYGPISSVSVLGQLFVILHDKQTITDLLEMRALKSASRPKLVFAGDVVGYDSIMGMMPFDRTFRLHRKLTATQVSSKSIGRFEPIQELEILRLLQRIYKDNDGGNLPEHLNQVSGSIMLRILYNYETDPSKNDHIVSMANTVMEEFSKATSPGAWTVDLIPWLKYLPEWMPGASFKKTAKIYRKHLLQNVKDPYDYVRDQMARGNDNVSYVAGLVKDIHRKIDPEEESVIQWTAASMMNAGTDTTGATLLSFFAAMVIYPDVQKRAQEEIDRVVGGSRLPSFSDKVNLPYINAIAQEALRWHTLAPMGFPHMTTEDDTYNGYFIPKNTLLFPAVASITHDPEIYHDPMTFRPERYSEPYNEPSPSDVVFGFGRRTCPGKWIAEQTMFLIIAQTLAVFNIEKDVDEEGREIDVVYEQLPGVIARVKPFPHRIVLRTEGHRRFVE</sequence>
<dbReference type="Pfam" id="PF00067">
    <property type="entry name" value="p450"/>
    <property type="match status" value="1"/>
</dbReference>
<keyword evidence="5 9" id="KW-0560">Oxidoreductase</keyword>
<dbReference type="PRINTS" id="PR00463">
    <property type="entry name" value="EP450I"/>
</dbReference>
<evidence type="ECO:0000256" key="9">
    <source>
        <dbReference type="RuleBase" id="RU000461"/>
    </source>
</evidence>
<comment type="similarity">
    <text evidence="2 9">Belongs to the cytochrome P450 family.</text>
</comment>
<dbReference type="InterPro" id="IPR001128">
    <property type="entry name" value="Cyt_P450"/>
</dbReference>
<dbReference type="InterPro" id="IPR036396">
    <property type="entry name" value="Cyt_P450_sf"/>
</dbReference>
<evidence type="ECO:0000256" key="4">
    <source>
        <dbReference type="ARBA" id="ARBA00022723"/>
    </source>
</evidence>
<reference evidence="11" key="1">
    <citation type="submission" date="2014-10" db="EMBL/GenBank/DDBJ databases">
        <authorList>
            <person name="King R."/>
        </authorList>
    </citation>
    <scope>NUCLEOTIDE SEQUENCE [LARGE SCALE GENOMIC DNA]</scope>
    <source>
        <strain evidence="11">A3/5</strain>
    </source>
</reference>
<name>A0A2L2SXA2_9HYPO</name>
<protein>
    <recommendedName>
        <fullName evidence="12">O-methylsterigmatocystin oxidoreductase</fullName>
    </recommendedName>
</protein>
<evidence type="ECO:0000256" key="2">
    <source>
        <dbReference type="ARBA" id="ARBA00010617"/>
    </source>
</evidence>
<dbReference type="PANTHER" id="PTHR46300">
    <property type="entry name" value="P450, PUTATIVE (EUROFUNG)-RELATED-RELATED"/>
    <property type="match status" value="1"/>
</dbReference>
<dbReference type="STRING" id="56646.A0A2L2SXA2"/>
<evidence type="ECO:0000256" key="6">
    <source>
        <dbReference type="ARBA" id="ARBA00023004"/>
    </source>
</evidence>
<evidence type="ECO:0000256" key="8">
    <source>
        <dbReference type="PIRSR" id="PIRSR602401-1"/>
    </source>
</evidence>
<dbReference type="PROSITE" id="PS00086">
    <property type="entry name" value="CYTOCHROME_P450"/>
    <property type="match status" value="1"/>
</dbReference>
<dbReference type="GO" id="GO:0004497">
    <property type="term" value="F:monooxygenase activity"/>
    <property type="evidence" value="ECO:0007669"/>
    <property type="project" value="UniProtKB-KW"/>
</dbReference>
<keyword evidence="4 8" id="KW-0479">Metal-binding</keyword>
<dbReference type="SUPFAM" id="SSF48264">
    <property type="entry name" value="Cytochrome P450"/>
    <property type="match status" value="1"/>
</dbReference>
<dbReference type="Gene3D" id="1.10.630.10">
    <property type="entry name" value="Cytochrome P450"/>
    <property type="match status" value="1"/>
</dbReference>
<dbReference type="InterPro" id="IPR050364">
    <property type="entry name" value="Cytochrome_P450_fung"/>
</dbReference>
<keyword evidence="7 9" id="KW-0503">Monooxygenase</keyword>
<evidence type="ECO:0008006" key="12">
    <source>
        <dbReference type="Google" id="ProtNLM"/>
    </source>
</evidence>
<dbReference type="GeneID" id="37257364"/>
<proteinExistence type="inferred from homology"/>
<dbReference type="KEGG" id="fvn:FVRRES_05725"/>
<accession>A0A2L2SXA2</accession>